<evidence type="ECO:0000313" key="2">
    <source>
        <dbReference type="Proteomes" id="UP000675882"/>
    </source>
</evidence>
<comment type="caution">
    <text evidence="1">The sequence shown here is derived from an EMBL/GenBank/DDBJ whole genome shotgun (WGS) entry which is preliminary data.</text>
</comment>
<dbReference type="RefSeq" id="WP_213036296.1">
    <property type="nucleotide sequence ID" value="NZ_CAJNBL010000028.1"/>
</dbReference>
<organism evidence="1 2">
    <name type="scientific">Candidatus Nitrotoga fabula</name>
    <dbReference type="NCBI Taxonomy" id="2182327"/>
    <lineage>
        <taxon>Bacteria</taxon>
        <taxon>Pseudomonadati</taxon>
        <taxon>Pseudomonadota</taxon>
        <taxon>Betaproteobacteria</taxon>
        <taxon>Nitrosomonadales</taxon>
        <taxon>Gallionellaceae</taxon>
        <taxon>Candidatus Nitrotoga</taxon>
    </lineage>
</organism>
<name>A0A916FBD6_9PROT</name>
<reference evidence="1" key="1">
    <citation type="submission" date="2021-02" db="EMBL/GenBank/DDBJ databases">
        <authorList>
            <person name="Han P."/>
        </authorList>
    </citation>
    <scope>NUCLEOTIDE SEQUENCE</scope>
    <source>
        <strain evidence="1">Candidatus Nitrotoga sp. ZN8</strain>
    </source>
</reference>
<accession>A0A916FBD6</accession>
<sequence length="49" mass="4987">MFMFLATTTTEVVGEAIGVTMMAEVMTGAATIITIEAMGGVTTIGTESV</sequence>
<gene>
    <name evidence="1" type="ORF">NTGZN8_340040</name>
</gene>
<dbReference type="AlphaFoldDB" id="A0A916FBD6"/>
<evidence type="ECO:0000313" key="1">
    <source>
        <dbReference type="EMBL" id="CAE6725079.1"/>
    </source>
</evidence>
<keyword evidence="2" id="KW-1185">Reference proteome</keyword>
<protein>
    <submittedName>
        <fullName evidence="1">Uncharacterized protein</fullName>
    </submittedName>
</protein>
<dbReference type="Proteomes" id="UP000675882">
    <property type="component" value="Unassembled WGS sequence"/>
</dbReference>
<proteinExistence type="predicted"/>
<dbReference type="EMBL" id="CAJNBL010000028">
    <property type="protein sequence ID" value="CAE6725079.1"/>
    <property type="molecule type" value="Genomic_DNA"/>
</dbReference>